<reference evidence="2" key="1">
    <citation type="journal article" date="2017" name="Plant J.">
        <title>The pomegranate (Punica granatum L.) genome and the genomics of punicalagin biosynthesis.</title>
        <authorList>
            <person name="Qin G."/>
            <person name="Xu C."/>
            <person name="Ming R."/>
            <person name="Tang H."/>
            <person name="Guyot R."/>
            <person name="Kramer E.M."/>
            <person name="Hu Y."/>
            <person name="Yi X."/>
            <person name="Qi Y."/>
            <person name="Xu X."/>
            <person name="Gao Z."/>
            <person name="Pan H."/>
            <person name="Jian J."/>
            <person name="Tian Y."/>
            <person name="Yue Z."/>
            <person name="Xu Y."/>
        </authorList>
    </citation>
    <scope>NUCLEOTIDE SEQUENCE [LARGE SCALE GENOMIC DNA]</scope>
    <source>
        <strain evidence="2">cv. Dabenzi</strain>
    </source>
</reference>
<accession>A0A218W4T2</accession>
<organism evidence="1 2">
    <name type="scientific">Punica granatum</name>
    <name type="common">Pomegranate</name>
    <dbReference type="NCBI Taxonomy" id="22663"/>
    <lineage>
        <taxon>Eukaryota</taxon>
        <taxon>Viridiplantae</taxon>
        <taxon>Streptophyta</taxon>
        <taxon>Embryophyta</taxon>
        <taxon>Tracheophyta</taxon>
        <taxon>Spermatophyta</taxon>
        <taxon>Magnoliopsida</taxon>
        <taxon>eudicotyledons</taxon>
        <taxon>Gunneridae</taxon>
        <taxon>Pentapetalae</taxon>
        <taxon>rosids</taxon>
        <taxon>malvids</taxon>
        <taxon>Myrtales</taxon>
        <taxon>Lythraceae</taxon>
        <taxon>Punica</taxon>
    </lineage>
</organism>
<dbReference type="Proteomes" id="UP000197138">
    <property type="component" value="Unassembled WGS sequence"/>
</dbReference>
<dbReference type="AlphaFoldDB" id="A0A218W4T2"/>
<dbReference type="EMBL" id="MTKT01005400">
    <property type="protein sequence ID" value="OWM67112.1"/>
    <property type="molecule type" value="Genomic_DNA"/>
</dbReference>
<protein>
    <submittedName>
        <fullName evidence="1">Uncharacterized protein</fullName>
    </submittedName>
</protein>
<proteinExistence type="predicted"/>
<name>A0A218W4T2_PUNGR</name>
<sequence>MSVATDQKVFTAICFDRTARVIFGCSADEFFDFAKLHPFAPAAASRVLEGEMFRMTLSMPKTVPSAVASSHKNQINSTIYFTPQKGTVLEEQNGIIRSNCIDFVLIEQMSHQYLPVASALLVGTLTATTLSLQQAGGSAQQFISSALWAGVAAGVMATVKANGRQFCLRPRLCGLL</sequence>
<evidence type="ECO:0000313" key="2">
    <source>
        <dbReference type="Proteomes" id="UP000197138"/>
    </source>
</evidence>
<gene>
    <name evidence="1" type="ORF">CDL15_Pgr000564</name>
</gene>
<comment type="caution">
    <text evidence="1">The sequence shown here is derived from an EMBL/GenBank/DDBJ whole genome shotgun (WGS) entry which is preliminary data.</text>
</comment>
<evidence type="ECO:0000313" key="1">
    <source>
        <dbReference type="EMBL" id="OWM67112.1"/>
    </source>
</evidence>